<dbReference type="CDD" id="cd00201">
    <property type="entry name" value="WW"/>
    <property type="match status" value="2"/>
</dbReference>
<accession>A0A183IXC6</accession>
<evidence type="ECO:0000313" key="3">
    <source>
        <dbReference type="EMBL" id="VDP16220.1"/>
    </source>
</evidence>
<dbReference type="GO" id="GO:0060090">
    <property type="term" value="F:molecular adaptor activity"/>
    <property type="evidence" value="ECO:0007669"/>
    <property type="project" value="InterPro"/>
</dbReference>
<reference evidence="5" key="1">
    <citation type="submission" date="2016-06" db="UniProtKB">
        <authorList>
            <consortium name="WormBaseParasite"/>
        </authorList>
    </citation>
    <scope>IDENTIFICATION</scope>
</reference>
<dbReference type="WBParaSite" id="SBAD_0000858301-mRNA-1">
    <property type="protein sequence ID" value="SBAD_0000858301-mRNA-1"/>
    <property type="gene ID" value="SBAD_0000858301"/>
</dbReference>
<name>A0A183IXC6_9BILA</name>
<keyword evidence="4" id="KW-1185">Reference proteome</keyword>
<dbReference type="GO" id="GO:0035329">
    <property type="term" value="P:hippo signaling"/>
    <property type="evidence" value="ECO:0007669"/>
    <property type="project" value="InterPro"/>
</dbReference>
<dbReference type="PROSITE" id="PS01159">
    <property type="entry name" value="WW_DOMAIN_1"/>
    <property type="match status" value="2"/>
</dbReference>
<dbReference type="OrthoDB" id="423283at2759"/>
<feature type="domain" description="WW" evidence="2">
    <location>
        <begin position="350"/>
        <end position="377"/>
    </location>
</feature>
<dbReference type="GO" id="GO:0005829">
    <property type="term" value="C:cytosol"/>
    <property type="evidence" value="ECO:0007669"/>
    <property type="project" value="TreeGrafter"/>
</dbReference>
<proteinExistence type="predicted"/>
<feature type="domain" description="WW" evidence="2">
    <location>
        <begin position="265"/>
        <end position="298"/>
    </location>
</feature>
<evidence type="ECO:0000313" key="4">
    <source>
        <dbReference type="Proteomes" id="UP000270296"/>
    </source>
</evidence>
<dbReference type="PANTHER" id="PTHR47522">
    <property type="entry name" value="SALVADOR FAMILY WW DOMAIN-CONTAINING PROTEIN 1"/>
    <property type="match status" value="1"/>
</dbReference>
<dbReference type="InterPro" id="IPR001202">
    <property type="entry name" value="WW_dom"/>
</dbReference>
<dbReference type="InterPro" id="IPR036020">
    <property type="entry name" value="WW_dom_sf"/>
</dbReference>
<dbReference type="PROSITE" id="PS50020">
    <property type="entry name" value="WW_DOMAIN_2"/>
    <property type="match status" value="2"/>
</dbReference>
<reference evidence="3 4" key="2">
    <citation type="submission" date="2018-11" db="EMBL/GenBank/DDBJ databases">
        <authorList>
            <consortium name="Pathogen Informatics"/>
        </authorList>
    </citation>
    <scope>NUCLEOTIDE SEQUENCE [LARGE SCALE GENOMIC DNA]</scope>
</reference>
<protein>
    <submittedName>
        <fullName evidence="5">HECT-type E3 ubiquitin transferase</fullName>
    </submittedName>
</protein>
<evidence type="ECO:0000256" key="1">
    <source>
        <dbReference type="SAM" id="MobiDB-lite"/>
    </source>
</evidence>
<dbReference type="InterPro" id="IPR030030">
    <property type="entry name" value="Sav"/>
</dbReference>
<dbReference type="GO" id="GO:0006915">
    <property type="term" value="P:apoptotic process"/>
    <property type="evidence" value="ECO:0007669"/>
    <property type="project" value="InterPro"/>
</dbReference>
<dbReference type="InterPro" id="IPR035892">
    <property type="entry name" value="C2_domain_sf"/>
</dbReference>
<sequence>LYARFIGGIRLGKPDSYIEVVPDNGPAIRTAVQRKSSYPTWNEKVMLQLILNAPDSVRLTRVADLKILINGNVDISNSAEETAAPSSTASDSGTALVATAVVNGEVGTSDSGTFFQHSASSQNIGSTSSASLASDHACAMPHSNSAGNVAANLTSGTSATVATPAVDDDSEATPLVPPRHRIRNRTRRAGLSGRDRPVLSLTDAFTRMFLDPVATDTASSSNSVARVPPVADALPDIASEPRSDVMGTPINSGAFATRPAGTEEDPLPLGWETRFDEYGRRYYVDHNTRSTTWERPTSEPLPHGYVNKLCMALKRLLELCANERQRKVFYKSAHFPCTYCYLTIHLFVTWEVRRDPRGRIYYVDHNTRTTTWQKPTPGMILAHRQWQSGRDEARQQWQQRFLCVRKNSLLGAAQATLLVPTGWTRFRKDGVCVDFNFFFS</sequence>
<dbReference type="PANTHER" id="PTHR47522:SF2">
    <property type="entry name" value="PROTEIN SALVADOR HOMOLOG 1"/>
    <property type="match status" value="1"/>
</dbReference>
<evidence type="ECO:0000313" key="5">
    <source>
        <dbReference type="WBParaSite" id="SBAD_0000858301-mRNA-1"/>
    </source>
</evidence>
<dbReference type="Gene3D" id="2.20.70.10">
    <property type="match status" value="2"/>
</dbReference>
<evidence type="ECO:0000259" key="2">
    <source>
        <dbReference type="PROSITE" id="PS50020"/>
    </source>
</evidence>
<dbReference type="AlphaFoldDB" id="A0A183IXC6"/>
<dbReference type="EMBL" id="UZAM01011436">
    <property type="protein sequence ID" value="VDP16220.1"/>
    <property type="molecule type" value="Genomic_DNA"/>
</dbReference>
<dbReference type="SUPFAM" id="SSF49562">
    <property type="entry name" value="C2 domain (Calcium/lipid-binding domain, CaLB)"/>
    <property type="match status" value="1"/>
</dbReference>
<dbReference type="Proteomes" id="UP000270296">
    <property type="component" value="Unassembled WGS sequence"/>
</dbReference>
<dbReference type="GO" id="GO:0008285">
    <property type="term" value="P:negative regulation of cell population proliferation"/>
    <property type="evidence" value="ECO:0007669"/>
    <property type="project" value="TreeGrafter"/>
</dbReference>
<dbReference type="SMART" id="SM00456">
    <property type="entry name" value="WW"/>
    <property type="match status" value="2"/>
</dbReference>
<dbReference type="Pfam" id="PF00397">
    <property type="entry name" value="WW"/>
    <property type="match status" value="2"/>
</dbReference>
<feature type="region of interest" description="Disordered" evidence="1">
    <location>
        <begin position="235"/>
        <end position="263"/>
    </location>
</feature>
<gene>
    <name evidence="3" type="ORF">SBAD_LOCUS8274</name>
</gene>
<organism evidence="5">
    <name type="scientific">Soboliphyme baturini</name>
    <dbReference type="NCBI Taxonomy" id="241478"/>
    <lineage>
        <taxon>Eukaryota</taxon>
        <taxon>Metazoa</taxon>
        <taxon>Ecdysozoa</taxon>
        <taxon>Nematoda</taxon>
        <taxon>Enoplea</taxon>
        <taxon>Dorylaimia</taxon>
        <taxon>Dioctophymatida</taxon>
        <taxon>Dioctophymatoidea</taxon>
        <taxon>Soboliphymatidae</taxon>
        <taxon>Soboliphyme</taxon>
    </lineage>
</organism>
<dbReference type="GO" id="GO:0043065">
    <property type="term" value="P:positive regulation of apoptotic process"/>
    <property type="evidence" value="ECO:0007669"/>
    <property type="project" value="TreeGrafter"/>
</dbReference>
<dbReference type="SUPFAM" id="SSF51045">
    <property type="entry name" value="WW domain"/>
    <property type="match status" value="2"/>
</dbReference>